<proteinExistence type="predicted"/>
<dbReference type="RefSeq" id="WP_153418215.1">
    <property type="nucleotide sequence ID" value="NZ_WFLM01000001.1"/>
</dbReference>
<reference evidence="1 2" key="1">
    <citation type="submission" date="2019-10" db="EMBL/GenBank/DDBJ databases">
        <title>New species of Slilvanegrellaceae.</title>
        <authorList>
            <person name="Pitt A."/>
            <person name="Hahn M.W."/>
        </authorList>
    </citation>
    <scope>NUCLEOTIDE SEQUENCE [LARGE SCALE GENOMIC DNA]</scope>
    <source>
        <strain evidence="1 2">SP-Ram-0.45-NSY-1</strain>
    </source>
</reference>
<dbReference type="AlphaFoldDB" id="A0A6N6VXF3"/>
<sequence>MNKNISIPLVKIGSEMIVTFGKSNSNLKNVYHIDTILSEWTKSFLNEYSLISDDKDYQELSGILKLIKEQGVYRIEGNIEFEPLLECVRSLTLFREKISAEVKGFFVPINSQKYQQSGISKFSNANENDEIELSESDLESYAFQGNSIQLDELLLDTMFCALPELPLCREDCKGLCSECGTDLNETDMAGKIVIVEHNKKCSHHKPLKIQ</sequence>
<accession>A0A6N6VXF3</accession>
<comment type="caution">
    <text evidence="1">The sequence shown here is derived from an EMBL/GenBank/DDBJ whole genome shotgun (WGS) entry which is preliminary data.</text>
</comment>
<protein>
    <recommendedName>
        <fullName evidence="3">DUF177 domain-containing protein</fullName>
    </recommendedName>
</protein>
<gene>
    <name evidence="1" type="ORF">GCL60_01885</name>
</gene>
<dbReference type="Pfam" id="PF02620">
    <property type="entry name" value="YceD"/>
    <property type="match status" value="1"/>
</dbReference>
<evidence type="ECO:0008006" key="3">
    <source>
        <dbReference type="Google" id="ProtNLM"/>
    </source>
</evidence>
<dbReference type="Proteomes" id="UP000437748">
    <property type="component" value="Unassembled WGS sequence"/>
</dbReference>
<evidence type="ECO:0000313" key="1">
    <source>
        <dbReference type="EMBL" id="KAB8040699.1"/>
    </source>
</evidence>
<dbReference type="OrthoDB" id="9790372at2"/>
<organism evidence="1 2">
    <name type="scientific">Silvanigrella paludirubra</name>
    <dbReference type="NCBI Taxonomy" id="2499159"/>
    <lineage>
        <taxon>Bacteria</taxon>
        <taxon>Pseudomonadati</taxon>
        <taxon>Bdellovibrionota</taxon>
        <taxon>Oligoflexia</taxon>
        <taxon>Silvanigrellales</taxon>
        <taxon>Silvanigrellaceae</taxon>
        <taxon>Silvanigrella</taxon>
    </lineage>
</organism>
<dbReference type="InterPro" id="IPR003772">
    <property type="entry name" value="YceD"/>
</dbReference>
<evidence type="ECO:0000313" key="2">
    <source>
        <dbReference type="Proteomes" id="UP000437748"/>
    </source>
</evidence>
<keyword evidence="2" id="KW-1185">Reference proteome</keyword>
<name>A0A6N6VXF3_9BACT</name>
<dbReference type="EMBL" id="WFLM01000001">
    <property type="protein sequence ID" value="KAB8040699.1"/>
    <property type="molecule type" value="Genomic_DNA"/>
</dbReference>